<dbReference type="Proteomes" id="UP000190625">
    <property type="component" value="Unassembled WGS sequence"/>
</dbReference>
<gene>
    <name evidence="1" type="ORF">SAMN02745118_00735</name>
</gene>
<reference evidence="2" key="1">
    <citation type="submission" date="2017-02" db="EMBL/GenBank/DDBJ databases">
        <authorList>
            <person name="Varghese N."/>
            <person name="Submissions S."/>
        </authorList>
    </citation>
    <scope>NUCLEOTIDE SEQUENCE [LARGE SCALE GENOMIC DNA]</scope>
    <source>
        <strain evidence="2">ATCC BAA-73</strain>
    </source>
</reference>
<evidence type="ECO:0000313" key="1">
    <source>
        <dbReference type="EMBL" id="SJZ40548.1"/>
    </source>
</evidence>
<name>A0A1T4KDL5_9FIRM</name>
<keyword evidence="2" id="KW-1185">Reference proteome</keyword>
<organism evidence="1 2">
    <name type="scientific">Selenihalanaerobacter shriftii</name>
    <dbReference type="NCBI Taxonomy" id="142842"/>
    <lineage>
        <taxon>Bacteria</taxon>
        <taxon>Bacillati</taxon>
        <taxon>Bacillota</taxon>
        <taxon>Clostridia</taxon>
        <taxon>Halanaerobiales</taxon>
        <taxon>Halobacteroidaceae</taxon>
        <taxon>Selenihalanaerobacter</taxon>
    </lineage>
</organism>
<protein>
    <recommendedName>
        <fullName evidence="3">Tetratricopeptide repeat-containing protein</fullName>
    </recommendedName>
</protein>
<evidence type="ECO:0008006" key="3">
    <source>
        <dbReference type="Google" id="ProtNLM"/>
    </source>
</evidence>
<accession>A0A1T4KDL5</accession>
<sequence length="267" mass="30469">MGILSFLKGLKKKKGSQNNANKNNSKYDGLTIEELYFKGKSNWLAGNFDEALEFFKAGIDKQDNSDPYSYACLAMYYYEIASKGSENDDSDDFNKEEYDKMVSWAGAHVKESSTPDILVLYSLGDVAAKLGTKESESSLNPFYEAMYRYLGLLLYDYITGGHQELTKMINKHQEEPVFKRQASLVKVEKVRSQKLFDSQREELTQLTKGNLKENGLIRHLLVDVHNYSENEFKQLQKSFSKENILVPLIIFCSLISEARLKGLEGLK</sequence>
<dbReference type="EMBL" id="FUWM01000006">
    <property type="protein sequence ID" value="SJZ40548.1"/>
    <property type="molecule type" value="Genomic_DNA"/>
</dbReference>
<dbReference type="AlphaFoldDB" id="A0A1T4KDL5"/>
<dbReference type="RefSeq" id="WP_078809235.1">
    <property type="nucleotide sequence ID" value="NZ_FUWM01000006.1"/>
</dbReference>
<proteinExistence type="predicted"/>
<evidence type="ECO:0000313" key="2">
    <source>
        <dbReference type="Proteomes" id="UP000190625"/>
    </source>
</evidence>
<dbReference type="OrthoDB" id="9953033at2"/>